<protein>
    <recommendedName>
        <fullName evidence="5">MYND-type domain-containing protein</fullName>
    </recommendedName>
</protein>
<keyword evidence="2 4" id="KW-0863">Zinc-finger</keyword>
<dbReference type="SUPFAM" id="SSF144232">
    <property type="entry name" value="HIT/MYND zinc finger-like"/>
    <property type="match status" value="1"/>
</dbReference>
<evidence type="ECO:0000256" key="1">
    <source>
        <dbReference type="ARBA" id="ARBA00022723"/>
    </source>
</evidence>
<evidence type="ECO:0000256" key="3">
    <source>
        <dbReference type="ARBA" id="ARBA00022833"/>
    </source>
</evidence>
<name>A0ABP1DNC5_9APHY</name>
<dbReference type="Proteomes" id="UP001497453">
    <property type="component" value="Chromosome 5"/>
</dbReference>
<evidence type="ECO:0000313" key="7">
    <source>
        <dbReference type="Proteomes" id="UP001497453"/>
    </source>
</evidence>
<dbReference type="Gene3D" id="6.10.140.2220">
    <property type="match status" value="1"/>
</dbReference>
<dbReference type="Pfam" id="PF01753">
    <property type="entry name" value="zf-MYND"/>
    <property type="match status" value="1"/>
</dbReference>
<accession>A0ABP1DNC5</accession>
<reference evidence="7" key="1">
    <citation type="submission" date="2024-04" db="EMBL/GenBank/DDBJ databases">
        <authorList>
            <person name="Shaw F."/>
            <person name="Minotto A."/>
        </authorList>
    </citation>
    <scope>NUCLEOTIDE SEQUENCE [LARGE SCALE GENOMIC DNA]</scope>
</reference>
<sequence>MNTQPSLFTPGCPCCAEELGLGGIPAASGSRHRHPASDPRERGRKELTQCQQCWRSKAPGVTPFRCTGCKVDLYCSKECQKKAWPSHKTKCRLNQRTQEMPEMNLQSLQLLRAFTSKHRPTIAEAGVRSLDLYSDPSRAKNYILMVFLRSRPESKRTETAFYATGADVVSFDFFPQEKREEMQQQLQFAHNQNVRSGHGMIGALFVMLMVVDTMATNVASVGFSRDALAPPGNWKEEMLIKMNEGVVI</sequence>
<gene>
    <name evidence="6" type="ORF">GFSPODELE1_LOCUS6956</name>
</gene>
<evidence type="ECO:0000256" key="2">
    <source>
        <dbReference type="ARBA" id="ARBA00022771"/>
    </source>
</evidence>
<evidence type="ECO:0000313" key="6">
    <source>
        <dbReference type="EMBL" id="CAL1708652.1"/>
    </source>
</evidence>
<feature type="domain" description="MYND-type" evidence="5">
    <location>
        <begin position="50"/>
        <end position="91"/>
    </location>
</feature>
<dbReference type="InterPro" id="IPR002893">
    <property type="entry name" value="Znf_MYND"/>
</dbReference>
<evidence type="ECO:0000256" key="4">
    <source>
        <dbReference type="PROSITE-ProRule" id="PRU00134"/>
    </source>
</evidence>
<dbReference type="PROSITE" id="PS01360">
    <property type="entry name" value="ZF_MYND_1"/>
    <property type="match status" value="1"/>
</dbReference>
<keyword evidence="7" id="KW-1185">Reference proteome</keyword>
<evidence type="ECO:0000259" key="5">
    <source>
        <dbReference type="PROSITE" id="PS50865"/>
    </source>
</evidence>
<keyword evidence="1" id="KW-0479">Metal-binding</keyword>
<proteinExistence type="predicted"/>
<organism evidence="6 7">
    <name type="scientific">Somion occarium</name>
    <dbReference type="NCBI Taxonomy" id="3059160"/>
    <lineage>
        <taxon>Eukaryota</taxon>
        <taxon>Fungi</taxon>
        <taxon>Dikarya</taxon>
        <taxon>Basidiomycota</taxon>
        <taxon>Agaricomycotina</taxon>
        <taxon>Agaricomycetes</taxon>
        <taxon>Polyporales</taxon>
        <taxon>Cerrenaceae</taxon>
        <taxon>Somion</taxon>
    </lineage>
</organism>
<keyword evidence="3" id="KW-0862">Zinc</keyword>
<dbReference type="EMBL" id="OZ037948">
    <property type="protein sequence ID" value="CAL1708652.1"/>
    <property type="molecule type" value="Genomic_DNA"/>
</dbReference>
<dbReference type="PROSITE" id="PS50865">
    <property type="entry name" value="ZF_MYND_2"/>
    <property type="match status" value="1"/>
</dbReference>